<dbReference type="Gene3D" id="3.40.50.300">
    <property type="entry name" value="P-loop containing nucleotide triphosphate hydrolases"/>
    <property type="match status" value="2"/>
</dbReference>
<dbReference type="GO" id="GO:0016787">
    <property type="term" value="F:hydrolase activity"/>
    <property type="evidence" value="ECO:0007669"/>
    <property type="project" value="UniProtKB-KW"/>
</dbReference>
<dbReference type="PROSITE" id="PS51194">
    <property type="entry name" value="HELICASE_CTER"/>
    <property type="match status" value="1"/>
</dbReference>
<dbReference type="SMART" id="SM00490">
    <property type="entry name" value="HELICc"/>
    <property type="match status" value="1"/>
</dbReference>
<dbReference type="GO" id="GO:0003676">
    <property type="term" value="F:nucleic acid binding"/>
    <property type="evidence" value="ECO:0007669"/>
    <property type="project" value="InterPro"/>
</dbReference>
<comment type="similarity">
    <text evidence="7">Belongs to the DEAD box helicase family.</text>
</comment>
<dbReference type="InterPro" id="IPR050079">
    <property type="entry name" value="DEAD_box_RNA_helicase"/>
</dbReference>
<dbReference type="EC" id="3.6.4.13" evidence="1"/>
<sequence>MDSLGLKPWLSKQCEAIGLKSPSPVQRETVPKILDGQNGIGIAKTGSGKTAAFALPILDALSEDPYGIYALVLTPTRELAYQIADTFKILGKPLNVKVSIIIGGRDMVLQGSELASSPHIVIATPGRLADHLNTHSQSSPLKKIKFLVIDEADRLLEGGFDEAIGRIFASIPRSRQTLLFTATHSESLKELIVANSEKEHFYYREGEDDASGLTVNTLDQHYVLTPADFRDAYLIGVLMKIQKESPNASFIIFARTCKIAQILSLTLGKLGFSNVALHSMKPQRERLEALSRFRSHLAKILIATDVASRGLDIPHVEYVINHNIPTEATEYVHRVGRTARAGRRGTAISLLTPHDVLLLESIEELIGSKLSEYSVDTKNIFEIVVQVNVTRRETDIRLTEVDFDEKKRLNKRKKLIEQGIDPDEFERELKKKRKKMLKEQKRKRLEKKAAAEDQ</sequence>
<evidence type="ECO:0000259" key="10">
    <source>
        <dbReference type="PROSITE" id="PS51194"/>
    </source>
</evidence>
<dbReference type="Pfam" id="PF00270">
    <property type="entry name" value="DEAD"/>
    <property type="match status" value="1"/>
</dbReference>
<feature type="compositionally biased region" description="Basic residues" evidence="8">
    <location>
        <begin position="431"/>
        <end position="446"/>
    </location>
</feature>
<dbReference type="GO" id="GO:0003724">
    <property type="term" value="F:RNA helicase activity"/>
    <property type="evidence" value="ECO:0007669"/>
    <property type="project" value="UniProtKB-EC"/>
</dbReference>
<protein>
    <recommendedName>
        <fullName evidence="1">RNA helicase</fullName>
        <ecNumber evidence="1">3.6.4.13</ecNumber>
    </recommendedName>
</protein>
<evidence type="ECO:0000256" key="6">
    <source>
        <dbReference type="PROSITE-ProRule" id="PRU00552"/>
    </source>
</evidence>
<dbReference type="PANTHER" id="PTHR47959:SF24">
    <property type="entry name" value="ATP-DEPENDENT RNA HELICASE"/>
    <property type="match status" value="1"/>
</dbReference>
<evidence type="ECO:0000256" key="2">
    <source>
        <dbReference type="ARBA" id="ARBA00022741"/>
    </source>
</evidence>
<evidence type="ECO:0000256" key="7">
    <source>
        <dbReference type="RuleBase" id="RU000492"/>
    </source>
</evidence>
<keyword evidence="3 7" id="KW-0378">Hydrolase</keyword>
<dbReference type="EMBL" id="BT076534">
    <property type="protein sequence ID" value="ACO10958.1"/>
    <property type="molecule type" value="mRNA"/>
</dbReference>
<evidence type="ECO:0000259" key="9">
    <source>
        <dbReference type="PROSITE" id="PS51192"/>
    </source>
</evidence>
<dbReference type="PROSITE" id="PS51192">
    <property type="entry name" value="HELICASE_ATP_BIND_1"/>
    <property type="match status" value="1"/>
</dbReference>
<evidence type="ECO:0000313" key="12">
    <source>
        <dbReference type="EMBL" id="ACO10958.1"/>
    </source>
</evidence>
<evidence type="ECO:0000256" key="3">
    <source>
        <dbReference type="ARBA" id="ARBA00022801"/>
    </source>
</evidence>
<evidence type="ECO:0000256" key="1">
    <source>
        <dbReference type="ARBA" id="ARBA00012552"/>
    </source>
</evidence>
<dbReference type="AlphaFoldDB" id="C1BPK5"/>
<dbReference type="PROSITE" id="PS51195">
    <property type="entry name" value="Q_MOTIF"/>
    <property type="match status" value="1"/>
</dbReference>
<dbReference type="SMART" id="SM00487">
    <property type="entry name" value="DEXDc"/>
    <property type="match status" value="1"/>
</dbReference>
<evidence type="ECO:0000256" key="8">
    <source>
        <dbReference type="SAM" id="MobiDB-lite"/>
    </source>
</evidence>
<feature type="domain" description="Helicase ATP-binding" evidence="9">
    <location>
        <begin position="30"/>
        <end position="202"/>
    </location>
</feature>
<dbReference type="InterPro" id="IPR014001">
    <property type="entry name" value="Helicase_ATP-bd"/>
</dbReference>
<dbReference type="InterPro" id="IPR011545">
    <property type="entry name" value="DEAD/DEAH_box_helicase_dom"/>
</dbReference>
<dbReference type="InterPro" id="IPR027417">
    <property type="entry name" value="P-loop_NTPase"/>
</dbReference>
<evidence type="ECO:0000259" key="11">
    <source>
        <dbReference type="PROSITE" id="PS51195"/>
    </source>
</evidence>
<dbReference type="InterPro" id="IPR001650">
    <property type="entry name" value="Helicase_C-like"/>
</dbReference>
<evidence type="ECO:0000256" key="4">
    <source>
        <dbReference type="ARBA" id="ARBA00022806"/>
    </source>
</evidence>
<reference evidence="12" key="1">
    <citation type="submission" date="2009-03" db="EMBL/GenBank/DDBJ databases">
        <title>Caligus rogercresseyi ESTs and full-length cDNAs.</title>
        <authorList>
            <person name="Yasuike M."/>
            <person name="von Schalburg K."/>
            <person name="Cooper G."/>
            <person name="Leong J."/>
            <person name="Jones S.R.M."/>
            <person name="Koop B.F."/>
        </authorList>
    </citation>
    <scope>NUCLEOTIDE SEQUENCE</scope>
    <source>
        <tissue evidence="12">Whole tissue</tissue>
    </source>
</reference>
<dbReference type="GO" id="GO:0005524">
    <property type="term" value="F:ATP binding"/>
    <property type="evidence" value="ECO:0007669"/>
    <property type="project" value="UniProtKB-KW"/>
</dbReference>
<organism evidence="12">
    <name type="scientific">Caligus rogercresseyi</name>
    <name type="common">Sea louse</name>
    <dbReference type="NCBI Taxonomy" id="217165"/>
    <lineage>
        <taxon>Eukaryota</taxon>
        <taxon>Metazoa</taxon>
        <taxon>Ecdysozoa</taxon>
        <taxon>Arthropoda</taxon>
        <taxon>Crustacea</taxon>
        <taxon>Multicrustacea</taxon>
        <taxon>Hexanauplia</taxon>
        <taxon>Copepoda</taxon>
        <taxon>Siphonostomatoida</taxon>
        <taxon>Caligidae</taxon>
        <taxon>Caligus</taxon>
    </lineage>
</organism>
<dbReference type="GO" id="GO:0005829">
    <property type="term" value="C:cytosol"/>
    <property type="evidence" value="ECO:0007669"/>
    <property type="project" value="TreeGrafter"/>
</dbReference>
<dbReference type="InterPro" id="IPR014014">
    <property type="entry name" value="RNA_helicase_DEAD_Q_motif"/>
</dbReference>
<feature type="short sequence motif" description="Q motif" evidence="6">
    <location>
        <begin position="1"/>
        <end position="27"/>
    </location>
</feature>
<feature type="domain" description="DEAD-box RNA helicase Q" evidence="11">
    <location>
        <begin position="1"/>
        <end position="27"/>
    </location>
</feature>
<feature type="region of interest" description="Disordered" evidence="8">
    <location>
        <begin position="431"/>
        <end position="454"/>
    </location>
</feature>
<dbReference type="CDD" id="cd18787">
    <property type="entry name" value="SF2_C_DEAD"/>
    <property type="match status" value="1"/>
</dbReference>
<feature type="domain" description="Helicase C-terminal" evidence="10">
    <location>
        <begin position="233"/>
        <end position="381"/>
    </location>
</feature>
<proteinExistence type="evidence at transcript level"/>
<dbReference type="SUPFAM" id="SSF52540">
    <property type="entry name" value="P-loop containing nucleoside triphosphate hydrolases"/>
    <property type="match status" value="1"/>
</dbReference>
<dbReference type="InterPro" id="IPR000629">
    <property type="entry name" value="RNA-helicase_DEAD-box_CS"/>
</dbReference>
<gene>
    <name evidence="12" type="primary">DDX49</name>
</gene>
<dbReference type="Pfam" id="PF00271">
    <property type="entry name" value="Helicase_C"/>
    <property type="match status" value="1"/>
</dbReference>
<dbReference type="PANTHER" id="PTHR47959">
    <property type="entry name" value="ATP-DEPENDENT RNA HELICASE RHLE-RELATED"/>
    <property type="match status" value="1"/>
</dbReference>
<dbReference type="CDD" id="cd17955">
    <property type="entry name" value="DEADc_DDX49"/>
    <property type="match status" value="1"/>
</dbReference>
<evidence type="ECO:0000256" key="5">
    <source>
        <dbReference type="ARBA" id="ARBA00022840"/>
    </source>
</evidence>
<keyword evidence="4 7" id="KW-0347">Helicase</keyword>
<name>C1BPK5_CALRO</name>
<dbReference type="PROSITE" id="PS00039">
    <property type="entry name" value="DEAD_ATP_HELICASE"/>
    <property type="match status" value="1"/>
</dbReference>
<keyword evidence="2 7" id="KW-0547">Nucleotide-binding</keyword>
<keyword evidence="5 7" id="KW-0067">ATP-binding</keyword>
<accession>C1BPK5</accession>